<dbReference type="Pfam" id="PF08245">
    <property type="entry name" value="Mur_ligase_M"/>
    <property type="match status" value="1"/>
</dbReference>
<evidence type="ECO:0000256" key="2">
    <source>
        <dbReference type="ARBA" id="ARBA00008276"/>
    </source>
</evidence>
<comment type="cofactor">
    <cofactor evidence="1">
        <name>Mg(2+)</name>
        <dbReference type="ChEBI" id="CHEBI:18420"/>
    </cofactor>
</comment>
<proteinExistence type="inferred from homology"/>
<keyword evidence="5" id="KW-0479">Metal-binding</keyword>
<dbReference type="PANTHER" id="PTHR11136">
    <property type="entry name" value="FOLYLPOLYGLUTAMATE SYNTHASE-RELATED"/>
    <property type="match status" value="1"/>
</dbReference>
<keyword evidence="4 11" id="KW-0436">Ligase</keyword>
<evidence type="ECO:0000259" key="12">
    <source>
        <dbReference type="Pfam" id="PF02875"/>
    </source>
</evidence>
<evidence type="ECO:0000256" key="10">
    <source>
        <dbReference type="ARBA" id="ARBA00047493"/>
    </source>
</evidence>
<dbReference type="PANTHER" id="PTHR11136:SF0">
    <property type="entry name" value="DIHYDROFOLATE SYNTHETASE-RELATED"/>
    <property type="match status" value="1"/>
</dbReference>
<dbReference type="NCBIfam" id="TIGR01499">
    <property type="entry name" value="folC"/>
    <property type="match status" value="1"/>
</dbReference>
<accession>A0A1T4S129</accession>
<comment type="similarity">
    <text evidence="2 11">Belongs to the folylpolyglutamate synthase family.</text>
</comment>
<evidence type="ECO:0000256" key="5">
    <source>
        <dbReference type="ARBA" id="ARBA00022723"/>
    </source>
</evidence>
<dbReference type="PROSITE" id="PS01012">
    <property type="entry name" value="FOLYLPOLYGLU_SYNT_2"/>
    <property type="match status" value="1"/>
</dbReference>
<evidence type="ECO:0000313" key="14">
    <source>
        <dbReference type="EMBL" id="SKA22010.1"/>
    </source>
</evidence>
<keyword evidence="7 11" id="KW-0067">ATP-binding</keyword>
<dbReference type="FunFam" id="3.40.1190.10:FF:000011">
    <property type="entry name" value="Folylpolyglutamate synthase/dihydrofolate synthase"/>
    <property type="match status" value="1"/>
</dbReference>
<sequence>MNYQEALDYLAQQTKFGINLGLERIQELLRRLGNPQDGLKVVHIGGTNGKGSTAAMIASVLRAAGYRTGLFTSPHLHSYTERYRINGQAIAEEEVARLITGLRPVLEQMVADGMEAPTEFEVSTALAFLWFARQQVDWLVLEVGLGGEIDSTNVVRPEVVVITNVGMDHMDYLGPTIADIARAKAGIIKPGCPVVTGASGTALEIIQTRARELSAPLWSLGQEIQVRDIDLSATGTACRVQTPRGEYFIQVPLLGAHQAANAALAVAALLHLRERGAEWRGEHLRSGLAETRWPGRLEIISQQPLVILDGAHNLAGAQALAEALPLVTAGRRLNLVLGMLADKEREKVLALLVPCIQHLIITRPNSYRAGDWQALAAVARQYLPDKRVELYEQVEKAIERGLAITDAQQALLITGSLYMIADARSYLLKKLSKGGAGVESI</sequence>
<dbReference type="GO" id="GO:0005737">
    <property type="term" value="C:cytoplasm"/>
    <property type="evidence" value="ECO:0007669"/>
    <property type="project" value="TreeGrafter"/>
</dbReference>
<evidence type="ECO:0000313" key="15">
    <source>
        <dbReference type="Proteomes" id="UP000189933"/>
    </source>
</evidence>
<dbReference type="OrthoDB" id="9809356at2"/>
<gene>
    <name evidence="14" type="ORF">SAMN02745885_02388</name>
</gene>
<dbReference type="InterPro" id="IPR013221">
    <property type="entry name" value="Mur_ligase_cen"/>
</dbReference>
<dbReference type="Proteomes" id="UP000189933">
    <property type="component" value="Unassembled WGS sequence"/>
</dbReference>
<dbReference type="PROSITE" id="PS01011">
    <property type="entry name" value="FOLYLPOLYGLU_SYNT_1"/>
    <property type="match status" value="1"/>
</dbReference>
<dbReference type="GO" id="GO:0046872">
    <property type="term" value="F:metal ion binding"/>
    <property type="evidence" value="ECO:0007669"/>
    <property type="project" value="UniProtKB-KW"/>
</dbReference>
<organism evidence="14 15">
    <name type="scientific">Carboxydocella sporoproducens DSM 16521</name>
    <dbReference type="NCBI Taxonomy" id="1121270"/>
    <lineage>
        <taxon>Bacteria</taxon>
        <taxon>Bacillati</taxon>
        <taxon>Bacillota</taxon>
        <taxon>Clostridia</taxon>
        <taxon>Eubacteriales</taxon>
        <taxon>Clostridiales Family XVI. Incertae Sedis</taxon>
        <taxon>Carboxydocella</taxon>
    </lineage>
</organism>
<comment type="catalytic activity">
    <reaction evidence="10">
        <text>(6S)-5,6,7,8-tetrahydrofolyl-(gamma-L-Glu)(n) + L-glutamate + ATP = (6S)-5,6,7,8-tetrahydrofolyl-(gamma-L-Glu)(n+1) + ADP + phosphate + H(+)</text>
        <dbReference type="Rhea" id="RHEA:10580"/>
        <dbReference type="Rhea" id="RHEA-COMP:14738"/>
        <dbReference type="Rhea" id="RHEA-COMP:14740"/>
        <dbReference type="ChEBI" id="CHEBI:15378"/>
        <dbReference type="ChEBI" id="CHEBI:29985"/>
        <dbReference type="ChEBI" id="CHEBI:30616"/>
        <dbReference type="ChEBI" id="CHEBI:43474"/>
        <dbReference type="ChEBI" id="CHEBI:141005"/>
        <dbReference type="ChEBI" id="CHEBI:456216"/>
        <dbReference type="EC" id="6.3.2.17"/>
    </reaction>
</comment>
<dbReference type="GO" id="GO:0008841">
    <property type="term" value="F:dihydrofolate synthase activity"/>
    <property type="evidence" value="ECO:0007669"/>
    <property type="project" value="TreeGrafter"/>
</dbReference>
<dbReference type="GO" id="GO:0005524">
    <property type="term" value="F:ATP binding"/>
    <property type="evidence" value="ECO:0007669"/>
    <property type="project" value="UniProtKB-KW"/>
</dbReference>
<reference evidence="15" key="1">
    <citation type="submission" date="2017-02" db="EMBL/GenBank/DDBJ databases">
        <authorList>
            <person name="Varghese N."/>
            <person name="Submissions S."/>
        </authorList>
    </citation>
    <scope>NUCLEOTIDE SEQUENCE [LARGE SCALE GENOMIC DNA]</scope>
    <source>
        <strain evidence="15">DSM 16521</strain>
    </source>
</reference>
<keyword evidence="6 11" id="KW-0547">Nucleotide-binding</keyword>
<dbReference type="InterPro" id="IPR004101">
    <property type="entry name" value="Mur_ligase_C"/>
</dbReference>
<dbReference type="EC" id="6.3.2.17" evidence="3"/>
<dbReference type="PIRSF" id="PIRSF001563">
    <property type="entry name" value="Folylpolyglu_synth"/>
    <property type="match status" value="1"/>
</dbReference>
<evidence type="ECO:0000259" key="13">
    <source>
        <dbReference type="Pfam" id="PF08245"/>
    </source>
</evidence>
<protein>
    <recommendedName>
        <fullName evidence="3">tetrahydrofolate synthase</fullName>
        <ecNumber evidence="3">6.3.2.17</ecNumber>
    </recommendedName>
    <alternativeName>
        <fullName evidence="9">Tetrahydrofolylpolyglutamate synthase</fullName>
    </alternativeName>
</protein>
<dbReference type="EMBL" id="FUXM01000040">
    <property type="protein sequence ID" value="SKA22010.1"/>
    <property type="molecule type" value="Genomic_DNA"/>
</dbReference>
<evidence type="ECO:0000256" key="8">
    <source>
        <dbReference type="ARBA" id="ARBA00022842"/>
    </source>
</evidence>
<dbReference type="InterPro" id="IPR001645">
    <property type="entry name" value="Folylpolyglutamate_synth"/>
</dbReference>
<dbReference type="GO" id="GO:0004326">
    <property type="term" value="F:tetrahydrofolylpolyglutamate synthase activity"/>
    <property type="evidence" value="ECO:0007669"/>
    <property type="project" value="UniProtKB-EC"/>
</dbReference>
<name>A0A1T4S129_9FIRM</name>
<evidence type="ECO:0000256" key="11">
    <source>
        <dbReference type="PIRNR" id="PIRNR001563"/>
    </source>
</evidence>
<feature type="domain" description="Mur ligase C-terminal" evidence="12">
    <location>
        <begin position="295"/>
        <end position="416"/>
    </location>
</feature>
<dbReference type="SUPFAM" id="SSF53244">
    <property type="entry name" value="MurD-like peptide ligases, peptide-binding domain"/>
    <property type="match status" value="1"/>
</dbReference>
<dbReference type="InterPro" id="IPR036565">
    <property type="entry name" value="Mur-like_cat_sf"/>
</dbReference>
<dbReference type="AlphaFoldDB" id="A0A1T4S129"/>
<evidence type="ECO:0000256" key="3">
    <source>
        <dbReference type="ARBA" id="ARBA00013025"/>
    </source>
</evidence>
<dbReference type="Gene3D" id="3.40.1190.10">
    <property type="entry name" value="Mur-like, catalytic domain"/>
    <property type="match status" value="1"/>
</dbReference>
<keyword evidence="15" id="KW-1185">Reference proteome</keyword>
<dbReference type="RefSeq" id="WP_078666381.1">
    <property type="nucleotide sequence ID" value="NZ_FUXM01000040.1"/>
</dbReference>
<evidence type="ECO:0000256" key="1">
    <source>
        <dbReference type="ARBA" id="ARBA00001946"/>
    </source>
</evidence>
<feature type="domain" description="Mur ligase central" evidence="13">
    <location>
        <begin position="44"/>
        <end position="268"/>
    </location>
</feature>
<dbReference type="InterPro" id="IPR018109">
    <property type="entry name" value="Folylpolyglutamate_synth_CS"/>
</dbReference>
<evidence type="ECO:0000256" key="4">
    <source>
        <dbReference type="ARBA" id="ARBA00022598"/>
    </source>
</evidence>
<keyword evidence="8" id="KW-0460">Magnesium</keyword>
<dbReference type="SUPFAM" id="SSF53623">
    <property type="entry name" value="MurD-like peptide ligases, catalytic domain"/>
    <property type="match status" value="1"/>
</dbReference>
<evidence type="ECO:0000256" key="6">
    <source>
        <dbReference type="ARBA" id="ARBA00022741"/>
    </source>
</evidence>
<evidence type="ECO:0000256" key="7">
    <source>
        <dbReference type="ARBA" id="ARBA00022840"/>
    </source>
</evidence>
<dbReference type="Gene3D" id="3.90.190.20">
    <property type="entry name" value="Mur ligase, C-terminal domain"/>
    <property type="match status" value="1"/>
</dbReference>
<dbReference type="Pfam" id="PF02875">
    <property type="entry name" value="Mur_ligase_C"/>
    <property type="match status" value="1"/>
</dbReference>
<dbReference type="InterPro" id="IPR036615">
    <property type="entry name" value="Mur_ligase_C_dom_sf"/>
</dbReference>
<evidence type="ECO:0000256" key="9">
    <source>
        <dbReference type="ARBA" id="ARBA00030592"/>
    </source>
</evidence>